<evidence type="ECO:0000256" key="2">
    <source>
        <dbReference type="ARBA" id="ARBA00004629"/>
    </source>
</evidence>
<protein>
    <recommendedName>
        <fullName evidence="13">Protein FAM33A</fullName>
    </recommendedName>
</protein>
<keyword evidence="10" id="KW-0206">Cytoskeleton</keyword>
<keyword evidence="16" id="KW-1185">Reference proteome</keyword>
<evidence type="ECO:0000256" key="11">
    <source>
        <dbReference type="ARBA" id="ARBA00023306"/>
    </source>
</evidence>
<evidence type="ECO:0000259" key="14">
    <source>
        <dbReference type="Pfam" id="PF16740"/>
    </source>
</evidence>
<dbReference type="EMBL" id="BLIY01000006">
    <property type="protein sequence ID" value="GFE53260.1"/>
    <property type="molecule type" value="Genomic_DNA"/>
</dbReference>
<keyword evidence="8" id="KW-0498">Mitosis</keyword>
<dbReference type="PANTHER" id="PTHR32017">
    <property type="entry name" value="SPINDLE AND KINETOCHORE-ASSOCIATED PROTEIN 2"/>
    <property type="match status" value="1"/>
</dbReference>
<reference evidence="15" key="1">
    <citation type="submission" date="2019-12" db="EMBL/GenBank/DDBJ databases">
        <title>Genome sequence of Babesia ovis.</title>
        <authorList>
            <person name="Yamagishi J."/>
            <person name="Sevinc F."/>
            <person name="Xuan X."/>
        </authorList>
    </citation>
    <scope>NUCLEOTIDE SEQUENCE</scope>
    <source>
        <strain evidence="15">Selcuk</strain>
    </source>
</reference>
<evidence type="ECO:0000256" key="3">
    <source>
        <dbReference type="ARBA" id="ARBA00010684"/>
    </source>
</evidence>
<comment type="similarity">
    <text evidence="3">Belongs to the SKA2 family.</text>
</comment>
<name>A0A9W5T8H4_BABOV</name>
<evidence type="ECO:0000256" key="10">
    <source>
        <dbReference type="ARBA" id="ARBA00023212"/>
    </source>
</evidence>
<evidence type="ECO:0000256" key="4">
    <source>
        <dbReference type="ARBA" id="ARBA00022454"/>
    </source>
</evidence>
<dbReference type="Pfam" id="PF11362">
    <property type="entry name" value="DUF3161"/>
    <property type="match status" value="1"/>
</dbReference>
<gene>
    <name evidence="15" type="ORF">BaOVIS_006640</name>
</gene>
<proteinExistence type="inferred from homology"/>
<evidence type="ECO:0000256" key="8">
    <source>
        <dbReference type="ARBA" id="ARBA00022776"/>
    </source>
</evidence>
<evidence type="ECO:0000256" key="9">
    <source>
        <dbReference type="ARBA" id="ARBA00022838"/>
    </source>
</evidence>
<dbReference type="GO" id="GO:0000278">
    <property type="term" value="P:mitotic cell cycle"/>
    <property type="evidence" value="ECO:0007669"/>
    <property type="project" value="TreeGrafter"/>
</dbReference>
<dbReference type="GO" id="GO:0051301">
    <property type="term" value="P:cell division"/>
    <property type="evidence" value="ECO:0007669"/>
    <property type="project" value="UniProtKB-KW"/>
</dbReference>
<comment type="caution">
    <text evidence="15">The sequence shown here is derived from an EMBL/GenBank/DDBJ whole genome shotgun (WGS) entry which is preliminary data.</text>
</comment>
<evidence type="ECO:0000256" key="6">
    <source>
        <dbReference type="ARBA" id="ARBA00022618"/>
    </source>
</evidence>
<accession>A0A9W5T8H4</accession>
<feature type="domain" description="Ska2 N-terminal" evidence="14">
    <location>
        <begin position="11"/>
        <end position="99"/>
    </location>
</feature>
<dbReference type="AlphaFoldDB" id="A0A9W5T8H4"/>
<dbReference type="GO" id="GO:0000940">
    <property type="term" value="C:outer kinetochore"/>
    <property type="evidence" value="ECO:0007669"/>
    <property type="project" value="InterPro"/>
</dbReference>
<keyword evidence="5" id="KW-0963">Cytoplasm</keyword>
<sequence>MVDGRRSQSVEEAIAFVSNKFADMGNDLALVEKKLISEMSSIYGNEVFELHQRCQDLKKQVNKMVTDLAELYDARQELVTVIENQLKQSATLKNIEKMMDPYHVDPDSQLMEMLGSHYQAIWHETESDVEEPVEVECTNTLTPLTLIGSLDITPTKVEAPAPELAFKPVSQQQFDDVPALVKRRAKLEQVNELYLFLFKRALERKRCLPIKLKEISQAGIQVFGQTGSNTVTSKHILRRFIKTRYFALPENSGAQQ</sequence>
<evidence type="ECO:0000313" key="15">
    <source>
        <dbReference type="EMBL" id="GFE53260.1"/>
    </source>
</evidence>
<keyword evidence="4" id="KW-0158">Chromosome</keyword>
<evidence type="ECO:0000256" key="1">
    <source>
        <dbReference type="ARBA" id="ARBA00004186"/>
    </source>
</evidence>
<dbReference type="GO" id="GO:0005876">
    <property type="term" value="C:spindle microtubule"/>
    <property type="evidence" value="ECO:0007669"/>
    <property type="project" value="InterPro"/>
</dbReference>
<dbReference type="InterPro" id="IPR026762">
    <property type="entry name" value="Ska2"/>
</dbReference>
<evidence type="ECO:0000256" key="12">
    <source>
        <dbReference type="ARBA" id="ARBA00023328"/>
    </source>
</evidence>
<dbReference type="GO" id="GO:0008017">
    <property type="term" value="F:microtubule binding"/>
    <property type="evidence" value="ECO:0007669"/>
    <property type="project" value="InterPro"/>
</dbReference>
<dbReference type="InterPro" id="IPR042091">
    <property type="entry name" value="Ska2_N"/>
</dbReference>
<organism evidence="15 16">
    <name type="scientific">Babesia ovis</name>
    <dbReference type="NCBI Taxonomy" id="5869"/>
    <lineage>
        <taxon>Eukaryota</taxon>
        <taxon>Sar</taxon>
        <taxon>Alveolata</taxon>
        <taxon>Apicomplexa</taxon>
        <taxon>Aconoidasida</taxon>
        <taxon>Piroplasmida</taxon>
        <taxon>Babesiidae</taxon>
        <taxon>Babesia</taxon>
    </lineage>
</organism>
<keyword evidence="6" id="KW-0132">Cell division</keyword>
<dbReference type="OrthoDB" id="193920at2759"/>
<dbReference type="Proteomes" id="UP001057455">
    <property type="component" value="Unassembled WGS sequence"/>
</dbReference>
<dbReference type="GO" id="GO:0007059">
    <property type="term" value="P:chromosome segregation"/>
    <property type="evidence" value="ECO:0007669"/>
    <property type="project" value="InterPro"/>
</dbReference>
<evidence type="ECO:0000256" key="7">
    <source>
        <dbReference type="ARBA" id="ARBA00022701"/>
    </source>
</evidence>
<keyword evidence="7" id="KW-0493">Microtubule</keyword>
<keyword evidence="9" id="KW-0995">Kinetochore</keyword>
<keyword evidence="11" id="KW-0131">Cell cycle</keyword>
<evidence type="ECO:0000256" key="13">
    <source>
        <dbReference type="ARBA" id="ARBA00029651"/>
    </source>
</evidence>
<comment type="subcellular location">
    <subcellularLocation>
        <location evidence="2">Chromosome</location>
        <location evidence="2">Centromere</location>
        <location evidence="2">Kinetochore</location>
    </subcellularLocation>
    <subcellularLocation>
        <location evidence="1">Cytoplasm</location>
        <location evidence="1">Cytoskeleton</location>
        <location evidence="1">Spindle</location>
    </subcellularLocation>
</comment>
<dbReference type="Pfam" id="PF16740">
    <property type="entry name" value="SKA2"/>
    <property type="match status" value="1"/>
</dbReference>
<dbReference type="Gene3D" id="6.10.250.1380">
    <property type="match status" value="1"/>
</dbReference>
<dbReference type="PANTHER" id="PTHR32017:SF3">
    <property type="entry name" value="SPINDLE AND KINETOCHORE-ASSOCIATED PROTEIN 2"/>
    <property type="match status" value="1"/>
</dbReference>
<evidence type="ECO:0000256" key="5">
    <source>
        <dbReference type="ARBA" id="ARBA00022490"/>
    </source>
</evidence>
<evidence type="ECO:0000313" key="16">
    <source>
        <dbReference type="Proteomes" id="UP001057455"/>
    </source>
</evidence>
<keyword evidence="12" id="KW-0137">Centromere</keyword>